<dbReference type="AlphaFoldDB" id="A0A261EQR7"/>
<keyword evidence="6" id="KW-0067">ATP-binding</keyword>
<keyword evidence="10" id="KW-0812">Transmembrane</keyword>
<keyword evidence="10" id="KW-0472">Membrane</keyword>
<dbReference type="GO" id="GO:0005886">
    <property type="term" value="C:plasma membrane"/>
    <property type="evidence" value="ECO:0007669"/>
    <property type="project" value="TreeGrafter"/>
</dbReference>
<keyword evidence="10" id="KW-1133">Transmembrane helix</keyword>
<evidence type="ECO:0000256" key="9">
    <source>
        <dbReference type="SAM" id="MobiDB-lite"/>
    </source>
</evidence>
<dbReference type="EMBL" id="MWWS01000005">
    <property type="protein sequence ID" value="OZG49198.1"/>
    <property type="molecule type" value="Genomic_DNA"/>
</dbReference>
<evidence type="ECO:0000259" key="11">
    <source>
        <dbReference type="Pfam" id="PF13614"/>
    </source>
</evidence>
<keyword evidence="4" id="KW-0547">Nucleotide-binding</keyword>
<evidence type="ECO:0000256" key="6">
    <source>
        <dbReference type="ARBA" id="ARBA00022840"/>
    </source>
</evidence>
<feature type="domain" description="AAA" evidence="11">
    <location>
        <begin position="275"/>
        <end position="378"/>
    </location>
</feature>
<dbReference type="InterPro" id="IPR027417">
    <property type="entry name" value="P-loop_NTPase"/>
</dbReference>
<evidence type="ECO:0000256" key="4">
    <source>
        <dbReference type="ARBA" id="ARBA00022741"/>
    </source>
</evidence>
<feature type="compositionally biased region" description="Basic and acidic residues" evidence="9">
    <location>
        <begin position="588"/>
        <end position="608"/>
    </location>
</feature>
<dbReference type="SUPFAM" id="SSF52540">
    <property type="entry name" value="P-loop containing nucleoside triphosphate hydrolases"/>
    <property type="match status" value="1"/>
</dbReference>
<dbReference type="RefSeq" id="WP_094723023.1">
    <property type="nucleotide sequence ID" value="NZ_MWWS01000005.1"/>
</dbReference>
<evidence type="ECO:0000256" key="3">
    <source>
        <dbReference type="ARBA" id="ARBA00022679"/>
    </source>
</evidence>
<dbReference type="OrthoDB" id="9812433at2"/>
<keyword evidence="7" id="KW-0829">Tyrosine-protein kinase</keyword>
<feature type="transmembrane region" description="Helical" evidence="10">
    <location>
        <begin position="169"/>
        <end position="190"/>
    </location>
</feature>
<evidence type="ECO:0000256" key="7">
    <source>
        <dbReference type="ARBA" id="ARBA00023137"/>
    </source>
</evidence>
<keyword evidence="3" id="KW-0808">Transferase</keyword>
<feature type="region of interest" description="Disordered" evidence="9">
    <location>
        <begin position="516"/>
        <end position="646"/>
    </location>
</feature>
<dbReference type="PANTHER" id="PTHR32309">
    <property type="entry name" value="TYROSINE-PROTEIN KINASE"/>
    <property type="match status" value="1"/>
</dbReference>
<evidence type="ECO:0000256" key="10">
    <source>
        <dbReference type="SAM" id="Phobius"/>
    </source>
</evidence>
<protein>
    <recommendedName>
        <fullName evidence="2">non-specific protein-tyrosine kinase</fullName>
        <ecNumber evidence="2">2.7.10.2</ecNumber>
    </recommendedName>
</protein>
<feature type="compositionally biased region" description="Polar residues" evidence="9">
    <location>
        <begin position="525"/>
        <end position="535"/>
    </location>
</feature>
<reference evidence="12 13" key="1">
    <citation type="journal article" date="2017" name="BMC Genomics">
        <title>Comparative genomic and phylogenomic analyses of the Bifidobacteriaceae family.</title>
        <authorList>
            <person name="Lugli G.A."/>
            <person name="Milani C."/>
            <person name="Turroni F."/>
            <person name="Duranti S."/>
            <person name="Mancabelli L."/>
            <person name="Mangifesta M."/>
            <person name="Ferrario C."/>
            <person name="Modesto M."/>
            <person name="Mattarelli P."/>
            <person name="Jiri K."/>
            <person name="van Sinderen D."/>
            <person name="Ventura M."/>
        </authorList>
    </citation>
    <scope>NUCLEOTIDE SEQUENCE [LARGE SCALE GENOMIC DNA]</scope>
    <source>
        <strain evidence="12 13">DSM 22924</strain>
    </source>
</reference>
<evidence type="ECO:0000256" key="1">
    <source>
        <dbReference type="ARBA" id="ARBA00007316"/>
    </source>
</evidence>
<dbReference type="EC" id="2.7.10.2" evidence="2"/>
<dbReference type="InterPro" id="IPR005702">
    <property type="entry name" value="Wzc-like_C"/>
</dbReference>
<dbReference type="Gene3D" id="3.40.50.300">
    <property type="entry name" value="P-loop containing nucleotide triphosphate hydrolases"/>
    <property type="match status" value="1"/>
</dbReference>
<dbReference type="Proteomes" id="UP000216004">
    <property type="component" value="Unassembled WGS sequence"/>
</dbReference>
<name>A0A261EQR7_9BIFI</name>
<accession>A0A261EQR7</accession>
<dbReference type="Pfam" id="PF13614">
    <property type="entry name" value="AAA_31"/>
    <property type="match status" value="1"/>
</dbReference>
<evidence type="ECO:0000256" key="8">
    <source>
        <dbReference type="ARBA" id="ARBA00051245"/>
    </source>
</evidence>
<sequence>MRHTILKKVIVALITFTLTFLLVLGYGFTRPSKYTATAKLLASYGGGINASSPSDAASGMSYVQAQLKNYPQLAKTEVVLEPVIEELSLPMDATQLASMVTLNNPDGTLLLNITVNAGSGQQAADIANTLAEHFVENPQGPQSSTDQLPTQLTLVQKAIAPTKPSTPSIYVYIIVAIGLGFAASIFALYLTQQSSRKVTDAEEVKELIAAPLLGELSIANTRNSAQRRLGIDPASRENYQYIKANITSLTHMTNSFSVSGRTLVVCPLQQSEDAATVAINIATAIASEKMRVLLVDTDLKHPQLHYRLNLMNQVGFSELLNNQANIAEAIHPTKIEYLSILTAGRSLHASEIATNSIRLQEILKIIKFDYDYVIFYSPTPAQDKNTLLLGNFADGYILITDTNTHKKDLIAATAEIQTTGTPIIGFIFSQFSRQPSSKKKKLPSHSREGVLANTVTTDEHLEPVQRRTLNQPNEPTYNIPTNNLDPDVLIVETVDTHQPGNLSNPLENNETIEVSEIVSPEEPLQTLSTTSSIEPDNTDEKSESLSSDHIVESSKPNQGIKQETTVFTVDPDQVEQSDKPEEETVVEETNKSGKPIEQDKQNEPEKPGRPGKALVTTESHQTDEPVEDVQQAKPNNNNQSTTTENN</sequence>
<dbReference type="PANTHER" id="PTHR32309:SF13">
    <property type="entry name" value="FERRIC ENTEROBACTIN TRANSPORT PROTEIN FEPE"/>
    <property type="match status" value="1"/>
</dbReference>
<evidence type="ECO:0000256" key="5">
    <source>
        <dbReference type="ARBA" id="ARBA00022777"/>
    </source>
</evidence>
<keyword evidence="13" id="KW-1185">Reference proteome</keyword>
<comment type="caution">
    <text evidence="12">The sequence shown here is derived from an EMBL/GenBank/DDBJ whole genome shotgun (WGS) entry which is preliminary data.</text>
</comment>
<evidence type="ECO:0000313" key="12">
    <source>
        <dbReference type="EMBL" id="OZG49198.1"/>
    </source>
</evidence>
<dbReference type="InterPro" id="IPR050445">
    <property type="entry name" value="Bact_polysacc_biosynth/exp"/>
</dbReference>
<feature type="compositionally biased region" description="Low complexity" evidence="9">
    <location>
        <begin position="635"/>
        <end position="646"/>
    </location>
</feature>
<proteinExistence type="inferred from homology"/>
<comment type="similarity">
    <text evidence="1">Belongs to the CpsD/CapB family.</text>
</comment>
<comment type="catalytic activity">
    <reaction evidence="8">
        <text>L-tyrosyl-[protein] + ATP = O-phospho-L-tyrosyl-[protein] + ADP + H(+)</text>
        <dbReference type="Rhea" id="RHEA:10596"/>
        <dbReference type="Rhea" id="RHEA-COMP:10136"/>
        <dbReference type="Rhea" id="RHEA-COMP:20101"/>
        <dbReference type="ChEBI" id="CHEBI:15378"/>
        <dbReference type="ChEBI" id="CHEBI:30616"/>
        <dbReference type="ChEBI" id="CHEBI:46858"/>
        <dbReference type="ChEBI" id="CHEBI:61978"/>
        <dbReference type="ChEBI" id="CHEBI:456216"/>
        <dbReference type="EC" id="2.7.10.2"/>
    </reaction>
</comment>
<gene>
    <name evidence="12" type="ORF">BOCO_1007</name>
</gene>
<organism evidence="12 13">
    <name type="scientific">Bombiscardovia coagulans</name>
    <dbReference type="NCBI Taxonomy" id="686666"/>
    <lineage>
        <taxon>Bacteria</taxon>
        <taxon>Bacillati</taxon>
        <taxon>Actinomycetota</taxon>
        <taxon>Actinomycetes</taxon>
        <taxon>Bifidobacteriales</taxon>
        <taxon>Bifidobacteriaceae</taxon>
        <taxon>Bombiscardovia</taxon>
    </lineage>
</organism>
<evidence type="ECO:0000256" key="2">
    <source>
        <dbReference type="ARBA" id="ARBA00011903"/>
    </source>
</evidence>
<feature type="compositionally biased region" description="Acidic residues" evidence="9">
    <location>
        <begin position="572"/>
        <end position="586"/>
    </location>
</feature>
<keyword evidence="5 12" id="KW-0418">Kinase</keyword>
<feature type="compositionally biased region" description="Polar residues" evidence="9">
    <location>
        <begin position="554"/>
        <end position="567"/>
    </location>
</feature>
<dbReference type="GO" id="GO:0004713">
    <property type="term" value="F:protein tyrosine kinase activity"/>
    <property type="evidence" value="ECO:0007669"/>
    <property type="project" value="TreeGrafter"/>
</dbReference>
<evidence type="ECO:0000313" key="13">
    <source>
        <dbReference type="Proteomes" id="UP000216004"/>
    </source>
</evidence>
<dbReference type="InterPro" id="IPR025669">
    <property type="entry name" value="AAA_dom"/>
</dbReference>
<dbReference type="CDD" id="cd05387">
    <property type="entry name" value="BY-kinase"/>
    <property type="match status" value="1"/>
</dbReference>